<protein>
    <submittedName>
        <fullName evidence="1">Uncharacterized protein</fullName>
    </submittedName>
</protein>
<sequence length="86" mass="9594">TKKRDYLHPSLSSLHRLTASTASLPPPPHSLCFSTTSLCISTLPISPFSPLCFRMNTHRGEETPTNRSNSDDYVLIWVVSDLSYSI</sequence>
<feature type="non-terminal residue" evidence="1">
    <location>
        <position position="1"/>
    </location>
</feature>
<evidence type="ECO:0000313" key="2">
    <source>
        <dbReference type="Proteomes" id="UP001642360"/>
    </source>
</evidence>
<proteinExistence type="predicted"/>
<dbReference type="AlphaFoldDB" id="A0ABC8R700"/>
<comment type="caution">
    <text evidence="1">The sequence shown here is derived from an EMBL/GenBank/DDBJ whole genome shotgun (WGS) entry which is preliminary data.</text>
</comment>
<evidence type="ECO:0000313" key="1">
    <source>
        <dbReference type="EMBL" id="CAK9139892.1"/>
    </source>
</evidence>
<dbReference type="EMBL" id="CAUOFW020000999">
    <property type="protein sequence ID" value="CAK9139892.1"/>
    <property type="molecule type" value="Genomic_DNA"/>
</dbReference>
<gene>
    <name evidence="1" type="ORF">ILEXP_LOCUS7310</name>
</gene>
<accession>A0ABC8R700</accession>
<organism evidence="1 2">
    <name type="scientific">Ilex paraguariensis</name>
    <name type="common">yerba mate</name>
    <dbReference type="NCBI Taxonomy" id="185542"/>
    <lineage>
        <taxon>Eukaryota</taxon>
        <taxon>Viridiplantae</taxon>
        <taxon>Streptophyta</taxon>
        <taxon>Embryophyta</taxon>
        <taxon>Tracheophyta</taxon>
        <taxon>Spermatophyta</taxon>
        <taxon>Magnoliopsida</taxon>
        <taxon>eudicotyledons</taxon>
        <taxon>Gunneridae</taxon>
        <taxon>Pentapetalae</taxon>
        <taxon>asterids</taxon>
        <taxon>campanulids</taxon>
        <taxon>Aquifoliales</taxon>
        <taxon>Aquifoliaceae</taxon>
        <taxon>Ilex</taxon>
    </lineage>
</organism>
<reference evidence="1 2" key="1">
    <citation type="submission" date="2024-02" db="EMBL/GenBank/DDBJ databases">
        <authorList>
            <person name="Vignale AGUSTIN F."/>
            <person name="Sosa J E."/>
            <person name="Modenutti C."/>
        </authorList>
    </citation>
    <scope>NUCLEOTIDE SEQUENCE [LARGE SCALE GENOMIC DNA]</scope>
</reference>
<name>A0ABC8R700_9AQUA</name>
<keyword evidence="2" id="KW-1185">Reference proteome</keyword>
<dbReference type="Proteomes" id="UP001642360">
    <property type="component" value="Unassembled WGS sequence"/>
</dbReference>